<feature type="domain" description="RCC1-like" evidence="4">
    <location>
        <begin position="47"/>
        <end position="268"/>
    </location>
</feature>
<sequence>MDFFTYKVSRVYVLILVICCLLLPNVVGAEEAGSNAPAKTDDLRFLMATQIEAGDEAAYAIGTDGTIWGWGGGYGSLGHGATTTAFLPARIHIENVRQISSGYRHTLFLKEDGTVWAVGGNEHGQLGIGKKSDSEELFTEPVQVLGLTDILQVAAGDNHSLAVKRDGTVWAWGGNEHGQLGDDSKENGLQPRAVEGLPKVNSVAAGQYTSLALGNGGEIWVWGMQAYNPNKFHIRKPTQLPSDREFIAVAADSFLGAALDSTGSVWVWDNINSNGKKAALLPVRVPSLNNVVSFTTRSAVDAKGSAWSWQYDNGVIRQFKALKLPTNQAKVISEGSRNIYVLMRDGSIYSTGFNQFGQTGQGTLDIEIKDFRPVRKAAAIILNGKKMEPAVPPLNLNEVTYVPLRGVLEAMGVNIRWDIPSRSVIADKDNKRIVFNTVSGQTTVDGNVVQLDAKPVSTHGSLLVPLRFVSETLGAKVVWNAADYSVEITS</sequence>
<proteinExistence type="predicted"/>
<comment type="caution">
    <text evidence="5">The sequence shown here is derived from an EMBL/GenBank/DDBJ whole genome shotgun (WGS) entry which is preliminary data.</text>
</comment>
<name>A0ABV8SHH4_9BACL</name>
<evidence type="ECO:0000313" key="5">
    <source>
        <dbReference type="EMBL" id="MFC4306730.1"/>
    </source>
</evidence>
<evidence type="ECO:0000259" key="4">
    <source>
        <dbReference type="Pfam" id="PF25390"/>
    </source>
</evidence>
<gene>
    <name evidence="5" type="ORF">ACFO1S_25245</name>
</gene>
<organism evidence="5 6">
    <name type="scientific">Cohnella boryungensis</name>
    <dbReference type="NCBI Taxonomy" id="768479"/>
    <lineage>
        <taxon>Bacteria</taxon>
        <taxon>Bacillati</taxon>
        <taxon>Bacillota</taxon>
        <taxon>Bacilli</taxon>
        <taxon>Bacillales</taxon>
        <taxon>Paenibacillaceae</taxon>
        <taxon>Cohnella</taxon>
    </lineage>
</organism>
<dbReference type="EMBL" id="JBHSED010000065">
    <property type="protein sequence ID" value="MFC4306730.1"/>
    <property type="molecule type" value="Genomic_DNA"/>
</dbReference>
<dbReference type="Pfam" id="PF25390">
    <property type="entry name" value="WD40_RLD"/>
    <property type="match status" value="1"/>
</dbReference>
<dbReference type="SUPFAM" id="SSF55383">
    <property type="entry name" value="Copper amine oxidase, domain N"/>
    <property type="match status" value="1"/>
</dbReference>
<dbReference type="InterPro" id="IPR036582">
    <property type="entry name" value="Mao_N_sf"/>
</dbReference>
<dbReference type="PROSITE" id="PS50012">
    <property type="entry name" value="RCC1_3"/>
    <property type="match status" value="3"/>
</dbReference>
<dbReference type="InterPro" id="IPR009091">
    <property type="entry name" value="RCC1/BLIP-II"/>
</dbReference>
<feature type="chain" id="PRO_5046084942" evidence="2">
    <location>
        <begin position="30"/>
        <end position="490"/>
    </location>
</feature>
<dbReference type="InterPro" id="IPR051709">
    <property type="entry name" value="Ub-ligase/GTPase-reg"/>
</dbReference>
<dbReference type="PANTHER" id="PTHR45622:SF44">
    <property type="entry name" value="REGULATOR OF CHROMOSOME CONDENSATION (RCC1) FAMILY PROTEIN"/>
    <property type="match status" value="1"/>
</dbReference>
<dbReference type="InterPro" id="IPR000408">
    <property type="entry name" value="Reg_chr_condens"/>
</dbReference>
<dbReference type="PRINTS" id="PR00633">
    <property type="entry name" value="RCCNDNSATION"/>
</dbReference>
<dbReference type="PANTHER" id="PTHR45622">
    <property type="entry name" value="UBIQUITIN-PROTEIN LIGASE E3A-RELATED"/>
    <property type="match status" value="1"/>
</dbReference>
<feature type="signal peptide" evidence="2">
    <location>
        <begin position="1"/>
        <end position="29"/>
    </location>
</feature>
<protein>
    <submittedName>
        <fullName evidence="5">Stalk domain-containing protein</fullName>
    </submittedName>
</protein>
<dbReference type="PROSITE" id="PS00626">
    <property type="entry name" value="RCC1_2"/>
    <property type="match status" value="2"/>
</dbReference>
<accession>A0ABV8SHH4</accession>
<dbReference type="Gene3D" id="3.30.457.10">
    <property type="entry name" value="Copper amine oxidase-like, N-terminal domain"/>
    <property type="match status" value="1"/>
</dbReference>
<dbReference type="InterPro" id="IPR012854">
    <property type="entry name" value="Cu_amine_oxidase-like_N"/>
</dbReference>
<feature type="domain" description="Copper amine oxidase-like N-terminal" evidence="3">
    <location>
        <begin position="382"/>
        <end position="488"/>
    </location>
</feature>
<evidence type="ECO:0000259" key="3">
    <source>
        <dbReference type="Pfam" id="PF07833"/>
    </source>
</evidence>
<evidence type="ECO:0000256" key="1">
    <source>
        <dbReference type="ARBA" id="ARBA00022737"/>
    </source>
</evidence>
<keyword evidence="6" id="KW-1185">Reference proteome</keyword>
<dbReference type="InterPro" id="IPR058923">
    <property type="entry name" value="RCC1-like_dom"/>
</dbReference>
<evidence type="ECO:0000313" key="6">
    <source>
        <dbReference type="Proteomes" id="UP001595755"/>
    </source>
</evidence>
<keyword evidence="2" id="KW-0732">Signal</keyword>
<dbReference type="Gene3D" id="2.130.10.30">
    <property type="entry name" value="Regulator of chromosome condensation 1/beta-lactamase-inhibitor protein II"/>
    <property type="match status" value="2"/>
</dbReference>
<reference evidence="6" key="1">
    <citation type="journal article" date="2019" name="Int. J. Syst. Evol. Microbiol.">
        <title>The Global Catalogue of Microorganisms (GCM) 10K type strain sequencing project: providing services to taxonomists for standard genome sequencing and annotation.</title>
        <authorList>
            <consortium name="The Broad Institute Genomics Platform"/>
            <consortium name="The Broad Institute Genome Sequencing Center for Infectious Disease"/>
            <person name="Wu L."/>
            <person name="Ma J."/>
        </authorList>
    </citation>
    <scope>NUCLEOTIDE SEQUENCE [LARGE SCALE GENOMIC DNA]</scope>
    <source>
        <strain evidence="6">CGMCC 4.1641</strain>
    </source>
</reference>
<dbReference type="Pfam" id="PF07833">
    <property type="entry name" value="Cu_amine_oxidN1"/>
    <property type="match status" value="1"/>
</dbReference>
<dbReference type="RefSeq" id="WP_204602182.1">
    <property type="nucleotide sequence ID" value="NZ_JBHSED010000065.1"/>
</dbReference>
<dbReference type="Proteomes" id="UP001595755">
    <property type="component" value="Unassembled WGS sequence"/>
</dbReference>
<dbReference type="SUPFAM" id="SSF50985">
    <property type="entry name" value="RCC1/BLIP-II"/>
    <property type="match status" value="1"/>
</dbReference>
<keyword evidence="1" id="KW-0677">Repeat</keyword>
<evidence type="ECO:0000256" key="2">
    <source>
        <dbReference type="SAM" id="SignalP"/>
    </source>
</evidence>